<name>A0A368BLG3_9GAMM</name>
<comment type="caution">
    <text evidence="6">The sequence shown here is derived from an EMBL/GenBank/DDBJ whole genome shotgun (WGS) entry which is preliminary data.</text>
</comment>
<feature type="transmembrane region" description="Helical" evidence="4">
    <location>
        <begin position="70"/>
        <end position="93"/>
    </location>
</feature>
<dbReference type="AlphaFoldDB" id="A0A368BLG3"/>
<dbReference type="SUPFAM" id="SSF103473">
    <property type="entry name" value="MFS general substrate transporter"/>
    <property type="match status" value="1"/>
</dbReference>
<feature type="transmembrane region" description="Helical" evidence="4">
    <location>
        <begin position="250"/>
        <end position="270"/>
    </location>
</feature>
<gene>
    <name evidence="6" type="ORF">DBW98_02925</name>
</gene>
<keyword evidence="1 4" id="KW-0812">Transmembrane</keyword>
<dbReference type="InterPro" id="IPR036259">
    <property type="entry name" value="MFS_trans_sf"/>
</dbReference>
<dbReference type="PANTHER" id="PTHR23546">
    <property type="entry name" value="TRANSPORT PROTEIN"/>
    <property type="match status" value="1"/>
</dbReference>
<evidence type="ECO:0000313" key="7">
    <source>
        <dbReference type="Proteomes" id="UP000253032"/>
    </source>
</evidence>
<protein>
    <submittedName>
        <fullName evidence="6">MFS transporter</fullName>
    </submittedName>
</protein>
<feature type="transmembrane region" description="Helical" evidence="4">
    <location>
        <begin position="141"/>
        <end position="165"/>
    </location>
</feature>
<feature type="domain" description="Major facilitator superfamily (MFS) profile" evidence="5">
    <location>
        <begin position="4"/>
        <end position="392"/>
    </location>
</feature>
<dbReference type="PROSITE" id="PS50850">
    <property type="entry name" value="MFS"/>
    <property type="match status" value="1"/>
</dbReference>
<feature type="transmembrane region" description="Helical" evidence="4">
    <location>
        <begin position="282"/>
        <end position="309"/>
    </location>
</feature>
<dbReference type="Gene3D" id="1.20.1250.20">
    <property type="entry name" value="MFS general substrate transporter like domains"/>
    <property type="match status" value="1"/>
</dbReference>
<reference evidence="6 7" key="1">
    <citation type="journal article" date="2018" name="Microbiome">
        <title>Fine metagenomic profile of the Mediterranean stratified and mixed water columns revealed by assembly and recruitment.</title>
        <authorList>
            <person name="Haro-Moreno J.M."/>
            <person name="Lopez-Perez M."/>
            <person name="De La Torre J.R."/>
            <person name="Picazo A."/>
            <person name="Camacho A."/>
            <person name="Rodriguez-Valera F."/>
        </authorList>
    </citation>
    <scope>NUCLEOTIDE SEQUENCE [LARGE SCALE GENOMIC DNA]</scope>
    <source>
        <strain evidence="6">MED-G84</strain>
    </source>
</reference>
<evidence type="ECO:0000313" key="6">
    <source>
        <dbReference type="EMBL" id="RCL38158.1"/>
    </source>
</evidence>
<feature type="transmembrane region" description="Helical" evidence="4">
    <location>
        <begin position="99"/>
        <end position="120"/>
    </location>
</feature>
<sequence>MYKPSSWLKFGLFAVGLGQSFAFVLVPPLARDLGLSVIETSMIFSISAVAWAITSTSWGRASDRHGRRNIAVIGLIGYSISIIALITPLFLVEKKILDFVYLLPLLILGRLINGLIGSATRPAAFGYMADITSRSKRTKKFARLESSFLIGTIMGPMMGGFLFLYSKTLPFYIFAMCGFIAAIGIYVTFPNKISLKEKSEHIISKLSFKDKSVWPFLLIAALSSLCQASLLQSIGFFITDVFSNEKDLPLVISLTFVVLSISTVVSQYIFTDLMPIKNNKLLIYGTFLIMISYLMAALATSIALFYLAMMINGLGAGMFRPANASTLSLAQTPDNQGKAAGYLGSVMPIGHVLTPIVAMPIYQLEPGYLYLFSAALCFISLLFIIGHPLLRQNEQTCAITN</sequence>
<evidence type="ECO:0000256" key="2">
    <source>
        <dbReference type="ARBA" id="ARBA00022989"/>
    </source>
</evidence>
<evidence type="ECO:0000256" key="4">
    <source>
        <dbReference type="SAM" id="Phobius"/>
    </source>
</evidence>
<dbReference type="Proteomes" id="UP000253032">
    <property type="component" value="Unassembled WGS sequence"/>
</dbReference>
<dbReference type="Pfam" id="PF07690">
    <property type="entry name" value="MFS_1"/>
    <property type="match status" value="1"/>
</dbReference>
<feature type="transmembrane region" description="Helical" evidence="4">
    <location>
        <begin position="213"/>
        <end position="238"/>
    </location>
</feature>
<evidence type="ECO:0000259" key="5">
    <source>
        <dbReference type="PROSITE" id="PS50850"/>
    </source>
</evidence>
<dbReference type="InterPro" id="IPR020846">
    <property type="entry name" value="MFS_dom"/>
</dbReference>
<accession>A0A368BLG3</accession>
<evidence type="ECO:0000256" key="1">
    <source>
        <dbReference type="ARBA" id="ARBA00022692"/>
    </source>
</evidence>
<dbReference type="PANTHER" id="PTHR23546:SF1">
    <property type="entry name" value="MEMBRANE PROTEIN"/>
    <property type="match status" value="1"/>
</dbReference>
<organism evidence="6 7">
    <name type="scientific">SAR86 cluster bacterium</name>
    <dbReference type="NCBI Taxonomy" id="2030880"/>
    <lineage>
        <taxon>Bacteria</taxon>
        <taxon>Pseudomonadati</taxon>
        <taxon>Pseudomonadota</taxon>
        <taxon>Gammaproteobacteria</taxon>
        <taxon>SAR86 cluster</taxon>
    </lineage>
</organism>
<keyword evidence="3 4" id="KW-0472">Membrane</keyword>
<keyword evidence="2 4" id="KW-1133">Transmembrane helix</keyword>
<dbReference type="GO" id="GO:0022857">
    <property type="term" value="F:transmembrane transporter activity"/>
    <property type="evidence" value="ECO:0007669"/>
    <property type="project" value="InterPro"/>
</dbReference>
<dbReference type="EMBL" id="QOPC01000013">
    <property type="protein sequence ID" value="RCL38158.1"/>
    <property type="molecule type" value="Genomic_DNA"/>
</dbReference>
<feature type="transmembrane region" description="Helical" evidence="4">
    <location>
        <begin position="367"/>
        <end position="385"/>
    </location>
</feature>
<evidence type="ECO:0000256" key="3">
    <source>
        <dbReference type="ARBA" id="ARBA00023136"/>
    </source>
</evidence>
<proteinExistence type="predicted"/>
<dbReference type="InterPro" id="IPR011701">
    <property type="entry name" value="MFS"/>
</dbReference>
<feature type="transmembrane region" description="Helical" evidence="4">
    <location>
        <begin position="38"/>
        <end position="58"/>
    </location>
</feature>
<feature type="transmembrane region" description="Helical" evidence="4">
    <location>
        <begin position="171"/>
        <end position="189"/>
    </location>
</feature>